<comment type="similarity">
    <text evidence="2 7">Belongs to the MIP/aquaporin (TC 1.A.8) family.</text>
</comment>
<keyword evidence="3 7" id="KW-0813">Transport</keyword>
<feature type="transmembrane region" description="Helical" evidence="8">
    <location>
        <begin position="143"/>
        <end position="162"/>
    </location>
</feature>
<feature type="transmembrane region" description="Helical" evidence="8">
    <location>
        <begin position="169"/>
        <end position="186"/>
    </location>
</feature>
<gene>
    <name evidence="9" type="ORF">PPERSA_06844</name>
</gene>
<feature type="transmembrane region" description="Helical" evidence="8">
    <location>
        <begin position="7"/>
        <end position="28"/>
    </location>
</feature>
<evidence type="ECO:0000256" key="4">
    <source>
        <dbReference type="ARBA" id="ARBA00022692"/>
    </source>
</evidence>
<evidence type="ECO:0000256" key="7">
    <source>
        <dbReference type="RuleBase" id="RU000477"/>
    </source>
</evidence>
<feature type="transmembrane region" description="Helical" evidence="8">
    <location>
        <begin position="48"/>
        <end position="71"/>
    </location>
</feature>
<dbReference type="EMBL" id="LDAU01000110">
    <property type="protein sequence ID" value="KRX05210.1"/>
    <property type="molecule type" value="Genomic_DNA"/>
</dbReference>
<evidence type="ECO:0000256" key="5">
    <source>
        <dbReference type="ARBA" id="ARBA00022989"/>
    </source>
</evidence>
<evidence type="ECO:0000256" key="3">
    <source>
        <dbReference type="ARBA" id="ARBA00022448"/>
    </source>
</evidence>
<evidence type="ECO:0000256" key="8">
    <source>
        <dbReference type="SAM" id="Phobius"/>
    </source>
</evidence>
<evidence type="ECO:0000313" key="9">
    <source>
        <dbReference type="EMBL" id="KRX05210.1"/>
    </source>
</evidence>
<dbReference type="InParanoid" id="A0A0V0QTA5"/>
<dbReference type="Proteomes" id="UP000054937">
    <property type="component" value="Unassembled WGS sequence"/>
</dbReference>
<dbReference type="GO" id="GO:0005886">
    <property type="term" value="C:plasma membrane"/>
    <property type="evidence" value="ECO:0007669"/>
    <property type="project" value="TreeGrafter"/>
</dbReference>
<reference evidence="9 10" key="1">
    <citation type="journal article" date="2015" name="Sci. Rep.">
        <title>Genome of the facultative scuticociliatosis pathogen Pseudocohnilembus persalinus provides insight into its virulence through horizontal gene transfer.</title>
        <authorList>
            <person name="Xiong J."/>
            <person name="Wang G."/>
            <person name="Cheng J."/>
            <person name="Tian M."/>
            <person name="Pan X."/>
            <person name="Warren A."/>
            <person name="Jiang C."/>
            <person name="Yuan D."/>
            <person name="Miao W."/>
        </authorList>
    </citation>
    <scope>NUCLEOTIDE SEQUENCE [LARGE SCALE GENOMIC DNA]</scope>
    <source>
        <strain evidence="9">36N120E</strain>
    </source>
</reference>
<dbReference type="Pfam" id="PF00230">
    <property type="entry name" value="MIP"/>
    <property type="match status" value="1"/>
</dbReference>
<evidence type="ECO:0000256" key="1">
    <source>
        <dbReference type="ARBA" id="ARBA00004141"/>
    </source>
</evidence>
<keyword evidence="10" id="KW-1185">Reference proteome</keyword>
<proteinExistence type="inferred from homology"/>
<comment type="subcellular location">
    <subcellularLocation>
        <location evidence="1">Membrane</location>
        <topology evidence="1">Multi-pass membrane protein</topology>
    </subcellularLocation>
</comment>
<dbReference type="OrthoDB" id="3222at2759"/>
<dbReference type="PANTHER" id="PTHR43829">
    <property type="entry name" value="AQUAPORIN OR AQUAGLYCEROPORIN RELATED"/>
    <property type="match status" value="1"/>
</dbReference>
<dbReference type="PANTHER" id="PTHR43829:SF9">
    <property type="entry name" value="AQUAPORIN-9"/>
    <property type="match status" value="1"/>
</dbReference>
<name>A0A0V0QTA5_PSEPJ</name>
<keyword evidence="4 7" id="KW-0812">Transmembrane</keyword>
<feature type="transmembrane region" description="Helical" evidence="8">
    <location>
        <begin position="219"/>
        <end position="239"/>
    </location>
</feature>
<keyword evidence="6 8" id="KW-0472">Membrane</keyword>
<dbReference type="InterPro" id="IPR000425">
    <property type="entry name" value="MIP"/>
</dbReference>
<evidence type="ECO:0000313" key="10">
    <source>
        <dbReference type="Proteomes" id="UP000054937"/>
    </source>
</evidence>
<dbReference type="Gene3D" id="1.20.1080.10">
    <property type="entry name" value="Glycerol uptake facilitator protein"/>
    <property type="match status" value="1"/>
</dbReference>
<accession>A0A0V0QTA5</accession>
<comment type="caution">
    <text evidence="9">The sequence shown here is derived from an EMBL/GenBank/DDBJ whole genome shotgun (WGS) entry which is preliminary data.</text>
</comment>
<dbReference type="InterPro" id="IPR023271">
    <property type="entry name" value="Aquaporin-like"/>
</dbReference>
<keyword evidence="5 8" id="KW-1133">Transmembrane helix</keyword>
<organism evidence="9 10">
    <name type="scientific">Pseudocohnilembus persalinus</name>
    <name type="common">Ciliate</name>
    <dbReference type="NCBI Taxonomy" id="266149"/>
    <lineage>
        <taxon>Eukaryota</taxon>
        <taxon>Sar</taxon>
        <taxon>Alveolata</taxon>
        <taxon>Ciliophora</taxon>
        <taxon>Intramacronucleata</taxon>
        <taxon>Oligohymenophorea</taxon>
        <taxon>Scuticociliatia</taxon>
        <taxon>Philasterida</taxon>
        <taxon>Pseudocohnilembidae</taxon>
        <taxon>Pseudocohnilembus</taxon>
    </lineage>
</organism>
<evidence type="ECO:0000256" key="2">
    <source>
        <dbReference type="ARBA" id="ARBA00006175"/>
    </source>
</evidence>
<evidence type="ECO:0000256" key="6">
    <source>
        <dbReference type="ARBA" id="ARBA00023136"/>
    </source>
</evidence>
<sequence length="249" mass="28246">MDLKKIFFVEFFGTLFLTISILGTHYCYTSHSSNYEYGAVSRDGADYWIFFLALGFCGLFTMQAYGSNLVVTMNPATMLVYFFEKKINLKDWLISFIFQVAAAFCGGFLIWLQNTDQGSVLDNVTFWASMNSSSVWDGIFENLLGSFVWMTLLLILADVAFVPDLPKSLYSFLAGLSWAMCIHSFGRLTYTIYNPAIDVGLRIWSLTQSEEHAFSKADGYFWIPLVIPFAGVTLGFLFYKFVVVKFVKA</sequence>
<dbReference type="SUPFAM" id="SSF81338">
    <property type="entry name" value="Aquaporin-like"/>
    <property type="match status" value="1"/>
</dbReference>
<protein>
    <submittedName>
        <fullName evidence="9">Aquaporin-like protein</fullName>
    </submittedName>
</protein>
<dbReference type="InterPro" id="IPR050363">
    <property type="entry name" value="MIP/Aquaporin"/>
</dbReference>
<dbReference type="PRINTS" id="PR00783">
    <property type="entry name" value="MINTRINSICP"/>
</dbReference>
<dbReference type="AlphaFoldDB" id="A0A0V0QTA5"/>
<feature type="transmembrane region" description="Helical" evidence="8">
    <location>
        <begin position="92"/>
        <end position="112"/>
    </location>
</feature>
<dbReference type="GO" id="GO:0015254">
    <property type="term" value="F:glycerol channel activity"/>
    <property type="evidence" value="ECO:0007669"/>
    <property type="project" value="TreeGrafter"/>
</dbReference>